<dbReference type="GO" id="GO:0110001">
    <property type="term" value="C:toxin-antitoxin complex"/>
    <property type="evidence" value="ECO:0007669"/>
    <property type="project" value="InterPro"/>
</dbReference>
<keyword evidence="4" id="KW-0547">Nucleotide-binding</keyword>
<protein>
    <submittedName>
        <fullName evidence="6">DUF86 domain-containing protein</fullName>
    </submittedName>
</protein>
<evidence type="ECO:0000256" key="1">
    <source>
        <dbReference type="ARBA" id="ARBA00022553"/>
    </source>
</evidence>
<gene>
    <name evidence="6" type="ORF">I8J34_15765</name>
</gene>
<dbReference type="GO" id="GO:0016787">
    <property type="term" value="F:hydrolase activity"/>
    <property type="evidence" value="ECO:0007669"/>
    <property type="project" value="UniProtKB-KW"/>
</dbReference>
<keyword evidence="2" id="KW-1277">Toxin-antitoxin system</keyword>
<dbReference type="PANTHER" id="PTHR34139:SF1">
    <property type="entry name" value="RNASE MJ1380-RELATED"/>
    <property type="match status" value="1"/>
</dbReference>
<reference evidence="7" key="1">
    <citation type="journal article" date="2022" name="ISME J.">
        <title>Genetic and phylogenetic analysis of dissimilatory iodate-reducing bacteria identifies potential niches across the world's oceans.</title>
        <authorList>
            <person name="Reyes-Umana V."/>
            <person name="Henning Z."/>
            <person name="Lee K."/>
            <person name="Barnum T.P."/>
            <person name="Coates J.D."/>
        </authorList>
    </citation>
    <scope>NUCLEOTIDE SEQUENCE [LARGE SCALE GENOMIC DNA]</scope>
    <source>
        <strain evidence="7">IR12</strain>
    </source>
</reference>
<organism evidence="6 7">
    <name type="scientific">Denitromonas iodatirespirans</name>
    <dbReference type="NCBI Taxonomy" id="2795389"/>
    <lineage>
        <taxon>Bacteria</taxon>
        <taxon>Pseudomonadati</taxon>
        <taxon>Pseudomonadota</taxon>
        <taxon>Betaproteobacteria</taxon>
        <taxon>Rhodocyclales</taxon>
        <taxon>Zoogloeaceae</taxon>
        <taxon>Denitromonas</taxon>
    </lineage>
</organism>
<evidence type="ECO:0000256" key="5">
    <source>
        <dbReference type="ARBA" id="ARBA00022801"/>
    </source>
</evidence>
<dbReference type="GO" id="GO:0000166">
    <property type="term" value="F:nucleotide binding"/>
    <property type="evidence" value="ECO:0007669"/>
    <property type="project" value="UniProtKB-KW"/>
</dbReference>
<sequence>MKPGNEADKVYLQHMLECIARIAEYAGGDEQRFRESRLIQDAVVRNLQTLAESSQRLSEPIKAGEPQIPWRAISGFRNILVHDYLGIDVSAIWQVVAVELAPLQAALVRMADTLSRRG</sequence>
<dbReference type="EMBL" id="JAEKFT010000019">
    <property type="protein sequence ID" value="MBT0962638.1"/>
    <property type="molecule type" value="Genomic_DNA"/>
</dbReference>
<dbReference type="InterPro" id="IPR008201">
    <property type="entry name" value="HepT-like"/>
</dbReference>
<evidence type="ECO:0000313" key="7">
    <source>
        <dbReference type="Proteomes" id="UP000694660"/>
    </source>
</evidence>
<dbReference type="Pfam" id="PF01934">
    <property type="entry name" value="HepT-like"/>
    <property type="match status" value="1"/>
</dbReference>
<dbReference type="GO" id="GO:0004540">
    <property type="term" value="F:RNA nuclease activity"/>
    <property type="evidence" value="ECO:0007669"/>
    <property type="project" value="InterPro"/>
</dbReference>
<name>A0A944DDT7_DENI1</name>
<dbReference type="InterPro" id="IPR051813">
    <property type="entry name" value="HepT_RNase_toxin"/>
</dbReference>
<dbReference type="PANTHER" id="PTHR34139">
    <property type="entry name" value="UPF0331 PROTEIN MJ0127"/>
    <property type="match status" value="1"/>
</dbReference>
<accession>A0A944DDT7</accession>
<dbReference type="AlphaFoldDB" id="A0A944DDT7"/>
<keyword evidence="3" id="KW-0540">Nuclease</keyword>
<keyword evidence="5" id="KW-0378">Hydrolase</keyword>
<dbReference type="RefSeq" id="WP_214362590.1">
    <property type="nucleotide sequence ID" value="NZ_JAEKFT010000019.1"/>
</dbReference>
<keyword evidence="1" id="KW-0597">Phosphoprotein</keyword>
<comment type="caution">
    <text evidence="6">The sequence shown here is derived from an EMBL/GenBank/DDBJ whole genome shotgun (WGS) entry which is preliminary data.</text>
</comment>
<evidence type="ECO:0000256" key="2">
    <source>
        <dbReference type="ARBA" id="ARBA00022649"/>
    </source>
</evidence>
<evidence type="ECO:0000313" key="6">
    <source>
        <dbReference type="EMBL" id="MBT0962638.1"/>
    </source>
</evidence>
<evidence type="ECO:0000256" key="4">
    <source>
        <dbReference type="ARBA" id="ARBA00022741"/>
    </source>
</evidence>
<proteinExistence type="predicted"/>
<keyword evidence="7" id="KW-1185">Reference proteome</keyword>
<evidence type="ECO:0000256" key="3">
    <source>
        <dbReference type="ARBA" id="ARBA00022722"/>
    </source>
</evidence>
<dbReference type="Proteomes" id="UP000694660">
    <property type="component" value="Unassembled WGS sequence"/>
</dbReference>